<dbReference type="PANTHER" id="PTHR38585:SF1">
    <property type="entry name" value="TRANSMEMBRANE PROTEIN"/>
    <property type="match status" value="1"/>
</dbReference>
<keyword evidence="3" id="KW-1185">Reference proteome</keyword>
<dbReference type="OrthoDB" id="70850at2759"/>
<sequence>MERNNGTKVNCSMESPAWLTQEDEDRTAHQCQTPFASVLGIGRHGGQGAPSSSRRANDLVDSISSTADGIIREISGDQPPKFHQQAIAFFSGTASFYATSFASQLMQHKVLGISTGTRPSVIPTAIGIATVAAGSWMGHLAGVGVTSAFGTIKDKYLRGSLAESILDQLPQMRLAAAQSIHEMARPLKLIMRDDLSRGERRERNQAWMHAARVCVLGLLTYKMVLRSNFFSISTSSYTHKGSFARVGIPATMNYASPSQRIQIEKLGRRWGCHTCGSRMIFSKLSTKFHGDHIPPVSVAKQMSQQTWRKFLGLTVPQKFYPQCVNCSGKQGSLLSKAVNEGMRNLSRAGGGKDGYFHSNFRIGHLTGGAVAILTTSISAQGTQTPEAVVSSSRLRVKSYQDWAQERLRKIRSIFRI</sequence>
<evidence type="ECO:0000256" key="1">
    <source>
        <dbReference type="SAM" id="MobiDB-lite"/>
    </source>
</evidence>
<reference evidence="2 3" key="1">
    <citation type="journal article" date="2012" name="Genome Biol.">
        <title>Genome and low-iron response of an oceanic diatom adapted to chronic iron limitation.</title>
        <authorList>
            <person name="Lommer M."/>
            <person name="Specht M."/>
            <person name="Roy A.S."/>
            <person name="Kraemer L."/>
            <person name="Andreson R."/>
            <person name="Gutowska M.A."/>
            <person name="Wolf J."/>
            <person name="Bergner S.V."/>
            <person name="Schilhabel M.B."/>
            <person name="Klostermeier U.C."/>
            <person name="Beiko R.G."/>
            <person name="Rosenstiel P."/>
            <person name="Hippler M."/>
            <person name="Laroche J."/>
        </authorList>
    </citation>
    <scope>NUCLEOTIDE SEQUENCE [LARGE SCALE GENOMIC DNA]</scope>
    <source>
        <strain evidence="2 3">CCMP1005</strain>
    </source>
</reference>
<proteinExistence type="predicted"/>
<evidence type="ECO:0000313" key="3">
    <source>
        <dbReference type="Proteomes" id="UP000266841"/>
    </source>
</evidence>
<evidence type="ECO:0000313" key="2">
    <source>
        <dbReference type="EMBL" id="EJK60234.1"/>
    </source>
</evidence>
<dbReference type="Proteomes" id="UP000266841">
    <property type="component" value="Unassembled WGS sequence"/>
</dbReference>
<dbReference type="eggNOG" id="ENOG502S73D">
    <property type="taxonomic scope" value="Eukaryota"/>
</dbReference>
<feature type="compositionally biased region" description="Polar residues" evidence="1">
    <location>
        <begin position="1"/>
        <end position="13"/>
    </location>
</feature>
<name>K0S5T1_THAOC</name>
<dbReference type="AlphaFoldDB" id="K0S5T1"/>
<dbReference type="EMBL" id="AGNL01021365">
    <property type="protein sequence ID" value="EJK60234.1"/>
    <property type="molecule type" value="Genomic_DNA"/>
</dbReference>
<organism evidence="2 3">
    <name type="scientific">Thalassiosira oceanica</name>
    <name type="common">Marine diatom</name>
    <dbReference type="NCBI Taxonomy" id="159749"/>
    <lineage>
        <taxon>Eukaryota</taxon>
        <taxon>Sar</taxon>
        <taxon>Stramenopiles</taxon>
        <taxon>Ochrophyta</taxon>
        <taxon>Bacillariophyta</taxon>
        <taxon>Coscinodiscophyceae</taxon>
        <taxon>Thalassiosirophycidae</taxon>
        <taxon>Thalassiosirales</taxon>
        <taxon>Thalassiosiraceae</taxon>
        <taxon>Thalassiosira</taxon>
    </lineage>
</organism>
<accession>K0S5T1</accession>
<gene>
    <name evidence="2" type="ORF">THAOC_19455</name>
</gene>
<protein>
    <submittedName>
        <fullName evidence="2">Uncharacterized protein</fullName>
    </submittedName>
</protein>
<feature type="region of interest" description="Disordered" evidence="1">
    <location>
        <begin position="1"/>
        <end position="26"/>
    </location>
</feature>
<dbReference type="PANTHER" id="PTHR38585">
    <property type="entry name" value="TRANSMEMBRANE PROTEIN"/>
    <property type="match status" value="1"/>
</dbReference>
<comment type="caution">
    <text evidence="2">The sequence shown here is derived from an EMBL/GenBank/DDBJ whole genome shotgun (WGS) entry which is preliminary data.</text>
</comment>